<dbReference type="GO" id="GO:0005634">
    <property type="term" value="C:nucleus"/>
    <property type="evidence" value="ECO:0007669"/>
    <property type="project" value="TreeGrafter"/>
</dbReference>
<protein>
    <submittedName>
        <fullName evidence="3">Helicase ATP-binding domain-containing protein</fullName>
    </submittedName>
</protein>
<dbReference type="GO" id="GO:0005524">
    <property type="term" value="F:ATP binding"/>
    <property type="evidence" value="ECO:0007669"/>
    <property type="project" value="InterPro"/>
</dbReference>
<dbReference type="SUPFAM" id="SSF52540">
    <property type="entry name" value="P-loop containing nucleoside triphosphate hydrolases"/>
    <property type="match status" value="1"/>
</dbReference>
<evidence type="ECO:0000313" key="3">
    <source>
        <dbReference type="WBParaSite" id="nRc.2.0.1.t38083-RA"/>
    </source>
</evidence>
<dbReference type="AlphaFoldDB" id="A0A915KGX8"/>
<feature type="domain" description="Helicase ATP-binding" evidence="1">
    <location>
        <begin position="51"/>
        <end position="200"/>
    </location>
</feature>
<dbReference type="Proteomes" id="UP000887565">
    <property type="component" value="Unplaced"/>
</dbReference>
<evidence type="ECO:0000259" key="1">
    <source>
        <dbReference type="PROSITE" id="PS51192"/>
    </source>
</evidence>
<dbReference type="InterPro" id="IPR027417">
    <property type="entry name" value="P-loop_NTPase"/>
</dbReference>
<dbReference type="SMART" id="SM00487">
    <property type="entry name" value="DEXDc"/>
    <property type="match status" value="1"/>
</dbReference>
<dbReference type="PROSITE" id="PS51192">
    <property type="entry name" value="HELICASE_ATP_BIND_1"/>
    <property type="match status" value="1"/>
</dbReference>
<dbReference type="Pfam" id="PF00176">
    <property type="entry name" value="SNF2-rel_dom"/>
    <property type="match status" value="1"/>
</dbReference>
<dbReference type="PANTHER" id="PTHR45629:SF7">
    <property type="entry name" value="DNA EXCISION REPAIR PROTEIN ERCC-6-RELATED"/>
    <property type="match status" value="1"/>
</dbReference>
<dbReference type="PANTHER" id="PTHR45629">
    <property type="entry name" value="SNF2/RAD54 FAMILY MEMBER"/>
    <property type="match status" value="1"/>
</dbReference>
<dbReference type="OMA" id="PRRESGC"/>
<organism evidence="2 3">
    <name type="scientific">Romanomermis culicivorax</name>
    <name type="common">Nematode worm</name>
    <dbReference type="NCBI Taxonomy" id="13658"/>
    <lineage>
        <taxon>Eukaryota</taxon>
        <taxon>Metazoa</taxon>
        <taxon>Ecdysozoa</taxon>
        <taxon>Nematoda</taxon>
        <taxon>Enoplea</taxon>
        <taxon>Dorylaimia</taxon>
        <taxon>Mermithida</taxon>
        <taxon>Mermithoidea</taxon>
        <taxon>Mermithidae</taxon>
        <taxon>Romanomermis</taxon>
    </lineage>
</organism>
<dbReference type="InterPro" id="IPR014001">
    <property type="entry name" value="Helicase_ATP-bd"/>
</dbReference>
<name>A0A915KGX8_ROMCU</name>
<dbReference type="InterPro" id="IPR000330">
    <property type="entry name" value="SNF2_N"/>
</dbReference>
<keyword evidence="2" id="KW-1185">Reference proteome</keyword>
<dbReference type="GO" id="GO:0008094">
    <property type="term" value="F:ATP-dependent activity, acting on DNA"/>
    <property type="evidence" value="ECO:0007669"/>
    <property type="project" value="TreeGrafter"/>
</dbReference>
<dbReference type="WBParaSite" id="nRc.2.0.1.t38083-RA">
    <property type="protein sequence ID" value="nRc.2.0.1.t38083-RA"/>
    <property type="gene ID" value="nRc.2.0.1.g38083"/>
</dbReference>
<dbReference type="Gene3D" id="3.40.50.10810">
    <property type="entry name" value="Tandem AAA-ATPase domain"/>
    <property type="match status" value="1"/>
</dbReference>
<dbReference type="InterPro" id="IPR038718">
    <property type="entry name" value="SNF2-like_sf"/>
</dbReference>
<reference evidence="3" key="1">
    <citation type="submission" date="2022-11" db="UniProtKB">
        <authorList>
            <consortium name="WormBaseParasite"/>
        </authorList>
    </citation>
    <scope>IDENTIFICATION</scope>
</reference>
<dbReference type="InterPro" id="IPR050496">
    <property type="entry name" value="SNF2_RAD54_helicase_repair"/>
</dbReference>
<sequence length="200" mass="22985">MKLRKTLEQVERQVNLQCEKECIELKGGLIIDAEIFDKLYKYQKVGVRWLWELHRQSVGGILGDEMGLGKTIQIIAFLGALRRSNIPDDSSEYSGLGPCLIICPPTLMRQWVKEFHLWCPMLRVAILHDTGSHKGSRKSLINKIISSKGVLLASYVSLTLKSFALQKYDWHYIILDEGHKIRNPESRTTLAVKQFRTPHR</sequence>
<evidence type="ECO:0000313" key="2">
    <source>
        <dbReference type="Proteomes" id="UP000887565"/>
    </source>
</evidence>
<proteinExistence type="predicted"/>
<dbReference type="GO" id="GO:0006283">
    <property type="term" value="P:transcription-coupled nucleotide-excision repair"/>
    <property type="evidence" value="ECO:0007669"/>
    <property type="project" value="TreeGrafter"/>
</dbReference>
<accession>A0A915KGX8</accession>